<dbReference type="OrthoDB" id="2974376at2"/>
<dbReference type="eggNOG" id="ENOG50321TQ">
    <property type="taxonomic scope" value="Bacteria"/>
</dbReference>
<keyword evidence="4" id="KW-1185">Reference proteome</keyword>
<protein>
    <submittedName>
        <fullName evidence="3">Cytotoxic domain protein</fullName>
    </submittedName>
</protein>
<dbReference type="NCBIfam" id="NF038340">
    <property type="entry name" value="SAR2788_fam"/>
    <property type="match status" value="1"/>
</dbReference>
<dbReference type="RefSeq" id="WP_012096337.1">
    <property type="nucleotide sequence ID" value="NC_009674.1"/>
</dbReference>
<dbReference type="STRING" id="315749.Bcer98_3893"/>
<feature type="compositionally biased region" description="Basic residues" evidence="1">
    <location>
        <begin position="193"/>
        <end position="207"/>
    </location>
</feature>
<dbReference type="Gene3D" id="3.10.380.10">
    <property type="entry name" value="Colicin E3-like ribonuclease domain"/>
    <property type="match status" value="1"/>
</dbReference>
<dbReference type="GeneID" id="33899127"/>
<dbReference type="AlphaFoldDB" id="A7GVC0"/>
<dbReference type="HOGENOM" id="CLU_1101153_0_0_9"/>
<dbReference type="InterPro" id="IPR036725">
    <property type="entry name" value="ColE3_ribonuclease_sf"/>
</dbReference>
<dbReference type="KEGG" id="bcy:Bcer98_3893"/>
<reference evidence="3 4" key="1">
    <citation type="journal article" date="2008" name="Chem. Biol. Interact.">
        <title>Extending the Bacillus cereus group genomics to putative food-borne pathogens of different toxicity.</title>
        <authorList>
            <person name="Lapidus A."/>
            <person name="Goltsman E."/>
            <person name="Auger S."/>
            <person name="Galleron N."/>
            <person name="Segurens B."/>
            <person name="Dossat C."/>
            <person name="Land M.L."/>
            <person name="Broussolle V."/>
            <person name="Brillard J."/>
            <person name="Guinebretiere M.H."/>
            <person name="Sanchis V."/>
            <person name="Nguen-The C."/>
            <person name="Lereclus D."/>
            <person name="Richardson P."/>
            <person name="Wincker P."/>
            <person name="Weissenbach J."/>
            <person name="Ehrlich S.D."/>
            <person name="Sorokin A."/>
        </authorList>
    </citation>
    <scope>NUCLEOTIDE SEQUENCE [LARGE SCALE GENOMIC DNA]</scope>
    <source>
        <strain evidence="4">DSM 22905 / CIP 110041 / 391-98 / NVH 391-98</strain>
    </source>
</reference>
<feature type="domain" description="Colicin E3-like ribonuclease" evidence="2">
    <location>
        <begin position="197"/>
        <end position="251"/>
    </location>
</feature>
<evidence type="ECO:0000256" key="1">
    <source>
        <dbReference type="SAM" id="MobiDB-lite"/>
    </source>
</evidence>
<dbReference type="GO" id="GO:0003723">
    <property type="term" value="F:RNA binding"/>
    <property type="evidence" value="ECO:0007669"/>
    <property type="project" value="InterPro"/>
</dbReference>
<gene>
    <name evidence="3" type="ordered locus">Bcer98_3893</name>
</gene>
<evidence type="ECO:0000313" key="4">
    <source>
        <dbReference type="Proteomes" id="UP000002300"/>
    </source>
</evidence>
<feature type="region of interest" description="Disordered" evidence="1">
    <location>
        <begin position="188"/>
        <end position="207"/>
    </location>
</feature>
<evidence type="ECO:0000313" key="3">
    <source>
        <dbReference type="EMBL" id="ABS24078.1"/>
    </source>
</evidence>
<dbReference type="EMBL" id="CP000764">
    <property type="protein sequence ID" value="ABS24078.1"/>
    <property type="molecule type" value="Genomic_DNA"/>
</dbReference>
<dbReference type="InterPro" id="IPR009105">
    <property type="entry name" value="Colicin_E3_ribonuclease"/>
</dbReference>
<dbReference type="GO" id="GO:0043022">
    <property type="term" value="F:ribosome binding"/>
    <property type="evidence" value="ECO:0007669"/>
    <property type="project" value="InterPro"/>
</dbReference>
<dbReference type="GO" id="GO:0016788">
    <property type="term" value="F:hydrolase activity, acting on ester bonds"/>
    <property type="evidence" value="ECO:0007669"/>
    <property type="project" value="InterPro"/>
</dbReference>
<dbReference type="Proteomes" id="UP000002300">
    <property type="component" value="Chromosome"/>
</dbReference>
<name>A7GVC0_BACCN</name>
<organism evidence="3 4">
    <name type="scientific">Bacillus cytotoxicus (strain DSM 22905 / CIP 110041 / 391-98 / NVH 391-98)</name>
    <dbReference type="NCBI Taxonomy" id="315749"/>
    <lineage>
        <taxon>Bacteria</taxon>
        <taxon>Bacillati</taxon>
        <taxon>Bacillota</taxon>
        <taxon>Bacilli</taxon>
        <taxon>Bacillales</taxon>
        <taxon>Bacillaceae</taxon>
        <taxon>Bacillus</taxon>
        <taxon>Bacillus cereus group</taxon>
    </lineage>
</organism>
<accession>A7GVC0</accession>
<sequence>MQKWLIKIMILTLFITLIPNLGTSVQEANAATQETNLIDQSVEQQVDSSISEGLNVDIITNNSTKIIVESAVTAEDFTASTAVSLDKETGDIQVNGNFIDANGEEIKVNFDVEVIKSNEEVFIANFKDLKTGKIYEYDTTKLQASFIPAVPVVLALVARAGIQAAIKKWGKTALRQISKQLTKSNSPVWKGLSPHKGKTKTSGKGSKKKYYEWDHTHNDIEVYDSKGKHLGSMDPLTGDMIKGPVKGRSIKI</sequence>
<dbReference type="SUPFAM" id="SSF63840">
    <property type="entry name" value="Ribonuclease domain of colicin E3"/>
    <property type="match status" value="1"/>
</dbReference>
<dbReference type="Pfam" id="PF09000">
    <property type="entry name" value="Cytotoxic"/>
    <property type="match status" value="1"/>
</dbReference>
<evidence type="ECO:0000259" key="2">
    <source>
        <dbReference type="Pfam" id="PF09000"/>
    </source>
</evidence>
<proteinExistence type="predicted"/>